<proteinExistence type="predicted"/>
<sequence>MFFYSFKNGLTTAAIDNNGPISHLVLAFRAGSRYENAQIRRGLSLVWSSGSSGSKVWSFASRDVFGVSLSVPRDQAPLALSILGHVTAQPAFKPWELQDVVPTLHADRDYRNPIDIAIEDAHRAAFRTGSLANSLYAARHDIGNIKSSALVDFAAKQFVTGNGVLVGVNVDAEQLEYYGSSNAPINHGPAASFVPSPYVGGDWRRSAASSNTTSVVFAGLGAGSADFDRLAVQAVLLESLNRACRSLQKNSSGVTFSAQPVQFVYEGAGLVGIQMTASGNGHKDVVGDLVSKTISTVKNAKFDKIEELRRAVANNIKSKEECSQTTAVKTAVDVLSSSADSEALPRAISKVRAEDVKAALAGWLKKPSLSAYGSIANVPYVDQI</sequence>
<evidence type="ECO:0000313" key="3">
    <source>
        <dbReference type="Proteomes" id="UP000835052"/>
    </source>
</evidence>
<dbReference type="OrthoDB" id="6369905at2759"/>
<dbReference type="GO" id="GO:0046872">
    <property type="term" value="F:metal ion binding"/>
    <property type="evidence" value="ECO:0007669"/>
    <property type="project" value="InterPro"/>
</dbReference>
<dbReference type="Proteomes" id="UP000835052">
    <property type="component" value="Unassembled WGS sequence"/>
</dbReference>
<dbReference type="GO" id="GO:0005739">
    <property type="term" value="C:mitochondrion"/>
    <property type="evidence" value="ECO:0007669"/>
    <property type="project" value="TreeGrafter"/>
</dbReference>
<dbReference type="InterPro" id="IPR011249">
    <property type="entry name" value="Metalloenz_LuxS/M16"/>
</dbReference>
<accession>A0A8S1HRH2</accession>
<name>A0A8S1HRH2_9PELO</name>
<dbReference type="PANTHER" id="PTHR11851:SF226">
    <property type="entry name" value="CYTOCHROME B-C1 COMPLEX SUBUNIT 2, MITOCHONDRIAL"/>
    <property type="match status" value="1"/>
</dbReference>
<dbReference type="Gene3D" id="3.30.830.10">
    <property type="entry name" value="Metalloenzyme, LuxS/M16 peptidase-like"/>
    <property type="match status" value="2"/>
</dbReference>
<protein>
    <recommendedName>
        <fullName evidence="1">Peptidase M16 N-terminal domain-containing protein</fullName>
    </recommendedName>
</protein>
<organism evidence="2 3">
    <name type="scientific">Caenorhabditis auriculariae</name>
    <dbReference type="NCBI Taxonomy" id="2777116"/>
    <lineage>
        <taxon>Eukaryota</taxon>
        <taxon>Metazoa</taxon>
        <taxon>Ecdysozoa</taxon>
        <taxon>Nematoda</taxon>
        <taxon>Chromadorea</taxon>
        <taxon>Rhabditida</taxon>
        <taxon>Rhabditina</taxon>
        <taxon>Rhabditomorpha</taxon>
        <taxon>Rhabditoidea</taxon>
        <taxon>Rhabditidae</taxon>
        <taxon>Peloderinae</taxon>
        <taxon>Caenorhabditis</taxon>
    </lineage>
</organism>
<dbReference type="AlphaFoldDB" id="A0A8S1HRH2"/>
<dbReference type="Pfam" id="PF00675">
    <property type="entry name" value="Peptidase_M16"/>
    <property type="match status" value="1"/>
</dbReference>
<dbReference type="PANTHER" id="PTHR11851">
    <property type="entry name" value="METALLOPROTEASE"/>
    <property type="match status" value="1"/>
</dbReference>
<reference evidence="2" key="1">
    <citation type="submission" date="2020-10" db="EMBL/GenBank/DDBJ databases">
        <authorList>
            <person name="Kikuchi T."/>
        </authorList>
    </citation>
    <scope>NUCLEOTIDE SEQUENCE</scope>
    <source>
        <strain evidence="2">NKZ352</strain>
    </source>
</reference>
<evidence type="ECO:0000259" key="1">
    <source>
        <dbReference type="Pfam" id="PF00675"/>
    </source>
</evidence>
<evidence type="ECO:0000313" key="2">
    <source>
        <dbReference type="EMBL" id="CAD6197077.1"/>
    </source>
</evidence>
<dbReference type="InterPro" id="IPR011765">
    <property type="entry name" value="Pept_M16_N"/>
</dbReference>
<feature type="domain" description="Peptidase M16 N-terminal" evidence="1">
    <location>
        <begin position="51"/>
        <end position="137"/>
    </location>
</feature>
<comment type="caution">
    <text evidence="2">The sequence shown here is derived from an EMBL/GenBank/DDBJ whole genome shotgun (WGS) entry which is preliminary data.</text>
</comment>
<gene>
    <name evidence="2" type="ORF">CAUJ_LOCUS12987</name>
</gene>
<dbReference type="EMBL" id="CAJGYM010000085">
    <property type="protein sequence ID" value="CAD6197077.1"/>
    <property type="molecule type" value="Genomic_DNA"/>
</dbReference>
<dbReference type="SUPFAM" id="SSF63411">
    <property type="entry name" value="LuxS/MPP-like metallohydrolase"/>
    <property type="match status" value="2"/>
</dbReference>
<keyword evidence="3" id="KW-1185">Reference proteome</keyword>
<dbReference type="InterPro" id="IPR050361">
    <property type="entry name" value="MPP/UQCRC_Complex"/>
</dbReference>